<dbReference type="STRING" id="1121942.SAMN02745148_03536"/>
<organism evidence="2 3">
    <name type="scientific">Modicisalibacter ilicicola DSM 19980</name>
    <dbReference type="NCBI Taxonomy" id="1121942"/>
    <lineage>
        <taxon>Bacteria</taxon>
        <taxon>Pseudomonadati</taxon>
        <taxon>Pseudomonadota</taxon>
        <taxon>Gammaproteobacteria</taxon>
        <taxon>Oceanospirillales</taxon>
        <taxon>Halomonadaceae</taxon>
        <taxon>Modicisalibacter</taxon>
    </lineage>
</organism>
<keyword evidence="1" id="KW-0472">Membrane</keyword>
<keyword evidence="3" id="KW-1185">Reference proteome</keyword>
<gene>
    <name evidence="2" type="ORF">SAMN02745148_03536</name>
</gene>
<dbReference type="Proteomes" id="UP000184346">
    <property type="component" value="Unassembled WGS sequence"/>
</dbReference>
<proteinExistence type="predicted"/>
<evidence type="ECO:0000256" key="1">
    <source>
        <dbReference type="SAM" id="Phobius"/>
    </source>
</evidence>
<evidence type="ECO:0000313" key="2">
    <source>
        <dbReference type="EMBL" id="SHF79195.1"/>
    </source>
</evidence>
<protein>
    <submittedName>
        <fullName evidence="2">Uncharacterized protein</fullName>
    </submittedName>
</protein>
<feature type="transmembrane region" description="Helical" evidence="1">
    <location>
        <begin position="56"/>
        <end position="82"/>
    </location>
</feature>
<dbReference type="RefSeq" id="WP_139249169.1">
    <property type="nucleotide sequence ID" value="NZ_FQUJ01000023.1"/>
</dbReference>
<dbReference type="OrthoDB" id="6172144at2"/>
<accession>A0A1M5EIX8</accession>
<dbReference type="EMBL" id="FQUJ01000023">
    <property type="protein sequence ID" value="SHF79195.1"/>
    <property type="molecule type" value="Genomic_DNA"/>
</dbReference>
<reference evidence="2 3" key="1">
    <citation type="submission" date="2016-11" db="EMBL/GenBank/DDBJ databases">
        <authorList>
            <person name="Jaros S."/>
            <person name="Januszkiewicz K."/>
            <person name="Wedrychowicz H."/>
        </authorList>
    </citation>
    <scope>NUCLEOTIDE SEQUENCE [LARGE SCALE GENOMIC DNA]</scope>
    <source>
        <strain evidence="2 3">DSM 19980</strain>
    </source>
</reference>
<evidence type="ECO:0000313" key="3">
    <source>
        <dbReference type="Proteomes" id="UP000184346"/>
    </source>
</evidence>
<dbReference type="AlphaFoldDB" id="A0A1M5EIX8"/>
<keyword evidence="1" id="KW-1133">Transmembrane helix</keyword>
<sequence>MNNKLGPMIISNPRRRGWGYRLRDLSLVLATLSLWGLFIAQTYMTVSSSNFLAEQAYVLNILKITALDFVAVFLVLHAWVLYERVLFRLRLRAYRRELAKQEAQPRLEAQASQVETYQHQANGYHELATQ</sequence>
<keyword evidence="1" id="KW-0812">Transmembrane</keyword>
<name>A0A1M5EIX8_9GAMM</name>